<name>A0A024WAC4_PLAFA</name>
<dbReference type="SUPFAM" id="SSF64268">
    <property type="entry name" value="PX domain"/>
    <property type="match status" value="1"/>
</dbReference>
<dbReference type="InterPro" id="IPR036322">
    <property type="entry name" value="WD40_repeat_dom_sf"/>
</dbReference>
<gene>
    <name evidence="2" type="ORF">PFTANZ_01701</name>
</gene>
<dbReference type="Gene3D" id="2.130.10.10">
    <property type="entry name" value="YVTN repeat-like/Quinoprotein amine dehydrogenase"/>
    <property type="match status" value="1"/>
</dbReference>
<dbReference type="InterPro" id="IPR036871">
    <property type="entry name" value="PX_dom_sf"/>
</dbReference>
<reference evidence="2 3" key="2">
    <citation type="submission" date="2013-02" db="EMBL/GenBank/DDBJ databases">
        <title>The Genome Sequence of Plasmodium falciparum Tanzania (2000708).</title>
        <authorList>
            <consortium name="The Broad Institute Genome Sequencing Platform"/>
            <consortium name="The Broad Institute Genome Sequencing Center for Infectious Disease"/>
            <person name="Neafsey D."/>
            <person name="Cheeseman I."/>
            <person name="Volkman S."/>
            <person name="Adams J."/>
            <person name="Walker B."/>
            <person name="Young S.K."/>
            <person name="Zeng Q."/>
            <person name="Gargeya S."/>
            <person name="Fitzgerald M."/>
            <person name="Haas B."/>
            <person name="Abouelleil A."/>
            <person name="Alvarado L."/>
            <person name="Arachchi H.M."/>
            <person name="Berlin A.M."/>
            <person name="Chapman S.B."/>
            <person name="Dewar J."/>
            <person name="Goldberg J."/>
            <person name="Griggs A."/>
            <person name="Gujja S."/>
            <person name="Hansen M."/>
            <person name="Howarth C."/>
            <person name="Imamovic A."/>
            <person name="Larimer J."/>
            <person name="McCowan C."/>
            <person name="Murphy C."/>
            <person name="Neiman D."/>
            <person name="Pearson M."/>
            <person name="Priest M."/>
            <person name="Roberts A."/>
            <person name="Saif S."/>
            <person name="Shea T."/>
            <person name="Sisk P."/>
            <person name="Sykes S."/>
            <person name="Wortman J."/>
            <person name="Nusbaum C."/>
            <person name="Birren B."/>
        </authorList>
    </citation>
    <scope>NUCLEOTIDE SEQUENCE [LARGE SCALE GENOMIC DNA]</scope>
    <source>
        <strain evidence="3">Tanzania (2000708)</strain>
    </source>
</reference>
<dbReference type="Proteomes" id="UP000030708">
    <property type="component" value="Unassembled WGS sequence"/>
</dbReference>
<dbReference type="Gene3D" id="3.30.1520.10">
    <property type="entry name" value="Phox-like domain"/>
    <property type="match status" value="1"/>
</dbReference>
<evidence type="ECO:0000313" key="3">
    <source>
        <dbReference type="Proteomes" id="UP000030708"/>
    </source>
</evidence>
<dbReference type="EMBL" id="KI926357">
    <property type="protein sequence ID" value="ETW37518.1"/>
    <property type="molecule type" value="Genomic_DNA"/>
</dbReference>
<organism evidence="2 3">
    <name type="scientific">Plasmodium falciparum Tanzania</name>
    <name type="common">2000708</name>
    <dbReference type="NCBI Taxonomy" id="1036725"/>
    <lineage>
        <taxon>Eukaryota</taxon>
        <taxon>Sar</taxon>
        <taxon>Alveolata</taxon>
        <taxon>Apicomplexa</taxon>
        <taxon>Aconoidasida</taxon>
        <taxon>Haemosporida</taxon>
        <taxon>Plasmodiidae</taxon>
        <taxon>Plasmodium</taxon>
        <taxon>Plasmodium (Laverania)</taxon>
    </lineage>
</organism>
<dbReference type="InterPro" id="IPR015943">
    <property type="entry name" value="WD40/YVTN_repeat-like_dom_sf"/>
</dbReference>
<protein>
    <recommendedName>
        <fullName evidence="1">PX domain-containing protein</fullName>
    </recommendedName>
</protein>
<dbReference type="SUPFAM" id="SSF50978">
    <property type="entry name" value="WD40 repeat-like"/>
    <property type="match status" value="1"/>
</dbReference>
<evidence type="ECO:0000313" key="2">
    <source>
        <dbReference type="EMBL" id="ETW37518.1"/>
    </source>
</evidence>
<dbReference type="PROSITE" id="PS50195">
    <property type="entry name" value="PX"/>
    <property type="match status" value="1"/>
</dbReference>
<sequence>MDLEKFDIHINRVEYKNEKIYYVILVEYNELKYEINKRYSEFEELNCELLHLGFSALPNLPKKKLMSYKNNEYISYRKRILNSYIQNLFIRPDIRCCAIFLNFLLFYDKINLSIDIVKTKLINNIGTQKFSLSDLYINQKYNFLICVYEDKSNLSKLGKLWSIIEPDMIGEIKVFSYNNDLTSNFVETYKEQTIYKARNIICSEKNKQAIISGDDGKIHIYKINIESFTLTYIKNITYHHDTILKMMQFNDDLFCTCGYDNAFRLINLNDKYKILSGGRCNKRLDKDKITTCHLLAYNNIIIGTDSSLFFVYNMSTNPPIYIDTKKIKNGIKINCFTNTDKYLFVGYDNVIACYNYHYLNETKSYKNVQNMDKIKNMHTNMKAKSYVDTYNINDNKFKVTTPHIDNTNSEHSFYGNPSSGTYSSYNHLENGNNYDMYKDNYITEDTQMYKHQKNDQHDKKIFYNIHNNNNNNPSYNIPYDNTKQNSMIYNSASQDNIPYNNSSSENIIYENVPNSNVCNEKTSYYYDNTQSAKYTHGTYSHKNSLSSIYENYSYESNMDKYSSYPKVPTENNIYMKKDTHDINYSYTTTDDVPYNNYKLDNMHNVNINNMKHIHNNDVKNNIVYVSDEEDEDLISAFR</sequence>
<dbReference type="OrthoDB" id="430293at2759"/>
<accession>A0A024WAC4</accession>
<dbReference type="Pfam" id="PF00787">
    <property type="entry name" value="PX"/>
    <property type="match status" value="1"/>
</dbReference>
<dbReference type="SMART" id="SM00312">
    <property type="entry name" value="PX"/>
    <property type="match status" value="1"/>
</dbReference>
<dbReference type="InterPro" id="IPR001683">
    <property type="entry name" value="PX_dom"/>
</dbReference>
<proteinExistence type="predicted"/>
<dbReference type="CDD" id="cd06093">
    <property type="entry name" value="PX_domain"/>
    <property type="match status" value="1"/>
</dbReference>
<dbReference type="GO" id="GO:0035091">
    <property type="term" value="F:phosphatidylinositol binding"/>
    <property type="evidence" value="ECO:0007669"/>
    <property type="project" value="InterPro"/>
</dbReference>
<feature type="domain" description="PX" evidence="1">
    <location>
        <begin position="1"/>
        <end position="111"/>
    </location>
</feature>
<evidence type="ECO:0000259" key="1">
    <source>
        <dbReference type="PROSITE" id="PS50195"/>
    </source>
</evidence>
<dbReference type="eggNOG" id="ENOG502S4HI">
    <property type="taxonomic scope" value="Eukaryota"/>
</dbReference>
<reference evidence="2 3" key="1">
    <citation type="submission" date="2013-02" db="EMBL/GenBank/DDBJ databases">
        <title>The Genome Annotation of Plasmodium falciparum Tanzania (2000708).</title>
        <authorList>
            <consortium name="The Broad Institute Genome Sequencing Platform"/>
            <consortium name="The Broad Institute Genome Sequencing Center for Infectious Disease"/>
            <person name="Neafsey D."/>
            <person name="Hoffman S."/>
            <person name="Volkman S."/>
            <person name="Rosenthal P."/>
            <person name="Walker B."/>
            <person name="Young S.K."/>
            <person name="Zeng Q."/>
            <person name="Gargeya S."/>
            <person name="Fitzgerald M."/>
            <person name="Haas B."/>
            <person name="Abouelleil A."/>
            <person name="Allen A.W."/>
            <person name="Alvarado L."/>
            <person name="Arachchi H.M."/>
            <person name="Berlin A.M."/>
            <person name="Chapman S.B."/>
            <person name="Gainer-Dewar J."/>
            <person name="Goldberg J."/>
            <person name="Griggs A."/>
            <person name="Gujja S."/>
            <person name="Hansen M."/>
            <person name="Howarth C."/>
            <person name="Imamovic A."/>
            <person name="Ireland A."/>
            <person name="Larimer J."/>
            <person name="McCowan C."/>
            <person name="Murphy C."/>
            <person name="Pearson M."/>
            <person name="Poon T.W."/>
            <person name="Priest M."/>
            <person name="Roberts A."/>
            <person name="Saif S."/>
            <person name="Shea T."/>
            <person name="Sisk P."/>
            <person name="Sykes S."/>
            <person name="Wortman J."/>
            <person name="Nusbaum C."/>
            <person name="Birren B."/>
        </authorList>
    </citation>
    <scope>NUCLEOTIDE SEQUENCE [LARGE SCALE GENOMIC DNA]</scope>
    <source>
        <strain evidence="3">Tanzania (2000708)</strain>
    </source>
</reference>
<dbReference type="AlphaFoldDB" id="A0A024WAC4"/>